<comment type="caution">
    <text evidence="2">The sequence shown here is derived from an EMBL/GenBank/DDBJ whole genome shotgun (WGS) entry which is preliminary data.</text>
</comment>
<name>A0A8K0MRK4_9ROSA</name>
<dbReference type="OrthoDB" id="786029at2759"/>
<evidence type="ECO:0000256" key="1">
    <source>
        <dbReference type="SAM" id="MobiDB-lite"/>
    </source>
</evidence>
<sequence>MEGGNNAGGGRGARKVVMVVAEPNRESAGALQYALSHAVLQHDELILLHVEHPVSWLNTFSSFLRRPSLSSSSSINNNSHSNNNTNNSNNTNVNNNNGSLESCMGDVDFLEEMKNACRASQPNVRVRVERVIMEGKDKAAAILSQSKTHGVDVLVIGQRRSFSTAILGHKRSGGSTRGRIAVDTAEFLIENSKCTCVAVQKKGQNAGYFLNTKTHRNFWLLA</sequence>
<dbReference type="InterPro" id="IPR014729">
    <property type="entry name" value="Rossmann-like_a/b/a_fold"/>
</dbReference>
<dbReference type="PANTHER" id="PTHR47867:SF1">
    <property type="entry name" value="ADENINE NUCLEOTIDE ALPHA HYDROLASES-LIKE SUPERFAMILY PROTEIN"/>
    <property type="match status" value="1"/>
</dbReference>
<evidence type="ECO:0000313" key="2">
    <source>
        <dbReference type="EMBL" id="KAF3455464.1"/>
    </source>
</evidence>
<dbReference type="Proteomes" id="UP000796880">
    <property type="component" value="Unassembled WGS sequence"/>
</dbReference>
<protein>
    <recommendedName>
        <fullName evidence="4">UspA domain-containing protein</fullName>
    </recommendedName>
</protein>
<evidence type="ECO:0008006" key="4">
    <source>
        <dbReference type="Google" id="ProtNLM"/>
    </source>
</evidence>
<accession>A0A8K0MRK4</accession>
<dbReference type="PANTHER" id="PTHR47867">
    <property type="entry name" value="ADENINE NUCLEOTIDE ALPHA HYDROLASES-LIKE SUPERFAMILY PROTEIN"/>
    <property type="match status" value="1"/>
</dbReference>
<evidence type="ECO:0000313" key="3">
    <source>
        <dbReference type="Proteomes" id="UP000796880"/>
    </source>
</evidence>
<dbReference type="Gene3D" id="3.40.50.620">
    <property type="entry name" value="HUPs"/>
    <property type="match status" value="1"/>
</dbReference>
<gene>
    <name evidence="2" type="ORF">FNV43_RR00091</name>
</gene>
<dbReference type="EMBL" id="VOIH02000001">
    <property type="protein sequence ID" value="KAF3455464.1"/>
    <property type="molecule type" value="Genomic_DNA"/>
</dbReference>
<keyword evidence="3" id="KW-1185">Reference proteome</keyword>
<organism evidence="2 3">
    <name type="scientific">Rhamnella rubrinervis</name>
    <dbReference type="NCBI Taxonomy" id="2594499"/>
    <lineage>
        <taxon>Eukaryota</taxon>
        <taxon>Viridiplantae</taxon>
        <taxon>Streptophyta</taxon>
        <taxon>Embryophyta</taxon>
        <taxon>Tracheophyta</taxon>
        <taxon>Spermatophyta</taxon>
        <taxon>Magnoliopsida</taxon>
        <taxon>eudicotyledons</taxon>
        <taxon>Gunneridae</taxon>
        <taxon>Pentapetalae</taxon>
        <taxon>rosids</taxon>
        <taxon>fabids</taxon>
        <taxon>Rosales</taxon>
        <taxon>Rhamnaceae</taxon>
        <taxon>rhamnoid group</taxon>
        <taxon>Rhamneae</taxon>
        <taxon>Rhamnella</taxon>
    </lineage>
</organism>
<feature type="region of interest" description="Disordered" evidence="1">
    <location>
        <begin position="71"/>
        <end position="98"/>
    </location>
</feature>
<dbReference type="AlphaFoldDB" id="A0A8K0MRK4"/>
<dbReference type="SUPFAM" id="SSF52402">
    <property type="entry name" value="Adenine nucleotide alpha hydrolases-like"/>
    <property type="match status" value="1"/>
</dbReference>
<reference evidence="2" key="1">
    <citation type="submission" date="2020-03" db="EMBL/GenBank/DDBJ databases">
        <title>A high-quality chromosome-level genome assembly of a woody plant with both climbing and erect habits, Rhamnella rubrinervis.</title>
        <authorList>
            <person name="Lu Z."/>
            <person name="Yang Y."/>
            <person name="Zhu X."/>
            <person name="Sun Y."/>
        </authorList>
    </citation>
    <scope>NUCLEOTIDE SEQUENCE</scope>
    <source>
        <strain evidence="2">BYM</strain>
        <tissue evidence="2">Leaf</tissue>
    </source>
</reference>
<proteinExistence type="predicted"/>